<gene>
    <name evidence="1" type="ORF">RHAB21_00778</name>
</gene>
<protein>
    <submittedName>
        <fullName evidence="1">Uncharacterized protein</fullName>
    </submittedName>
</protein>
<proteinExistence type="predicted"/>
<keyword evidence="2" id="KW-1185">Reference proteome</keyword>
<evidence type="ECO:0000313" key="2">
    <source>
        <dbReference type="Proteomes" id="UP000601041"/>
    </source>
</evidence>
<reference evidence="1 2" key="1">
    <citation type="submission" date="2020-11" db="EMBL/GenBank/DDBJ databases">
        <authorList>
            <person name="Lassalle F."/>
        </authorList>
    </citation>
    <scope>NUCLEOTIDE SEQUENCE [LARGE SCALE GENOMIC DNA]</scope>
    <source>
        <strain evidence="1 2">AB21</strain>
    </source>
</reference>
<organism evidence="1 2">
    <name type="scientific">Pseudorhizobium halotolerans</name>
    <dbReference type="NCBI Taxonomy" id="1233081"/>
    <lineage>
        <taxon>Bacteria</taxon>
        <taxon>Pseudomonadati</taxon>
        <taxon>Pseudomonadota</taxon>
        <taxon>Alphaproteobacteria</taxon>
        <taxon>Hyphomicrobiales</taxon>
        <taxon>Rhizobiaceae</taxon>
        <taxon>Rhizobium/Agrobacterium group</taxon>
        <taxon>Pseudorhizobium</taxon>
    </lineage>
</organism>
<comment type="caution">
    <text evidence="1">The sequence shown here is derived from an EMBL/GenBank/DDBJ whole genome shotgun (WGS) entry which is preliminary data.</text>
</comment>
<sequence length="34" mass="3743">MSKPTGLVRDSSLWIEYGPRDCGSCREAQTASKI</sequence>
<name>A0ABM8PZ71_9HYPH</name>
<dbReference type="EMBL" id="CABFWE030000016">
    <property type="protein sequence ID" value="CAD7055717.1"/>
    <property type="molecule type" value="Genomic_DNA"/>
</dbReference>
<evidence type="ECO:0000313" key="1">
    <source>
        <dbReference type="EMBL" id="CAD7055717.1"/>
    </source>
</evidence>
<dbReference type="Proteomes" id="UP000601041">
    <property type="component" value="Unassembled WGS sequence"/>
</dbReference>
<accession>A0ABM8PZ71</accession>